<sequence>MRALRPARGERGLRTKWALPLRRLGEAALLLGLLLALGIVAPSGQVILRLGPVSDAPWPRFAVHPPSPRPGDVVRVEVIDRIPWGYILLTVNGEPAALEQIEAMPASGIWRWRWRFQMPAEAVELAFYRDCHEGCRLRGRLALGDPEPIPKPPPLPTKLGLVFPHPERDWKGRAGWAVELTYARQAEDPDWGIDALAARVARDQGRGLRVLVRVDYDRGQTLPPPGDLEGLRRYLRYLERLARDERLQGVYAYFLGSGPNEAASNRLSPERPISPAWYARIFNGYGESPIRTDNAVAVLRAANPRARLLIGPVRPFVRDQDGERPSRVNVPWLNYFNTMVAFIDEAARARAAMGQWNPGPDGFALHVPGWPEAARAAGYPEAEEPRLDLRDAAGARLGFRALYDWLDIINAYPTTRGLPVFITSSNTYIPDEGVPPAHNYPRGWLTAAWSVIASEPQVQAFCWFLDEDPQWTDFSLWRGKGRLRDAAAEFEALLTTGS</sequence>
<dbReference type="Proteomes" id="UP000197025">
    <property type="component" value="Unassembled WGS sequence"/>
</dbReference>
<evidence type="ECO:0000313" key="1">
    <source>
        <dbReference type="EMBL" id="SNB52138.1"/>
    </source>
</evidence>
<dbReference type="EMBL" id="FYEK01000003">
    <property type="protein sequence ID" value="SNB52138.1"/>
    <property type="molecule type" value="Genomic_DNA"/>
</dbReference>
<organism evidence="1 2">
    <name type="scientific">Thermoflexus hugenholtzii JAD2</name>
    <dbReference type="NCBI Taxonomy" id="877466"/>
    <lineage>
        <taxon>Bacteria</taxon>
        <taxon>Bacillati</taxon>
        <taxon>Chloroflexota</taxon>
        <taxon>Thermoflexia</taxon>
        <taxon>Thermoflexales</taxon>
        <taxon>Thermoflexaceae</taxon>
        <taxon>Thermoflexus</taxon>
    </lineage>
</organism>
<dbReference type="RefSeq" id="WP_143597469.1">
    <property type="nucleotide sequence ID" value="NZ_FYEK01000003.1"/>
</dbReference>
<evidence type="ECO:0000313" key="2">
    <source>
        <dbReference type="Proteomes" id="UP000197025"/>
    </source>
</evidence>
<proteinExistence type="predicted"/>
<keyword evidence="2" id="KW-1185">Reference proteome</keyword>
<dbReference type="OrthoDB" id="137851at2"/>
<reference evidence="2" key="1">
    <citation type="submission" date="2017-06" db="EMBL/GenBank/DDBJ databases">
        <authorList>
            <person name="Varghese N."/>
            <person name="Submissions S."/>
        </authorList>
    </citation>
    <scope>NUCLEOTIDE SEQUENCE [LARGE SCALE GENOMIC DNA]</scope>
    <source>
        <strain evidence="2">JAD2</strain>
    </source>
</reference>
<protein>
    <submittedName>
        <fullName evidence="1">Uncharacterized protein</fullName>
    </submittedName>
</protein>
<gene>
    <name evidence="1" type="ORF">SAMN02746019_00022570</name>
</gene>
<dbReference type="InParanoid" id="A0A212PYV4"/>
<accession>A0A212PYV4</accession>
<name>A0A212PYV4_9CHLR</name>
<dbReference type="AlphaFoldDB" id="A0A212PYV4"/>